<dbReference type="EMBL" id="CP036455">
    <property type="protein sequence ID" value="QBI53439.1"/>
    <property type="molecule type" value="Genomic_DNA"/>
</dbReference>
<protein>
    <recommendedName>
        <fullName evidence="4">HNH endonuclease</fullName>
    </recommendedName>
</protein>
<name>A0A4P6Q3G7_9ACTN</name>
<gene>
    <name evidence="2" type="ORF">EKD16_08225</name>
</gene>
<evidence type="ECO:0000313" key="3">
    <source>
        <dbReference type="Proteomes" id="UP000292235"/>
    </source>
</evidence>
<dbReference type="AlphaFoldDB" id="A0A4P6Q3G7"/>
<dbReference type="OrthoDB" id="3234360at2"/>
<accession>A0A4P6Q3G7</accession>
<reference evidence="2 3" key="1">
    <citation type="submission" date="2019-02" db="EMBL/GenBank/DDBJ databases">
        <authorList>
            <person name="Khodamoradi S."/>
            <person name="Hahnke R.L."/>
            <person name="Kaempfer P."/>
            <person name="Schumann P."/>
            <person name="Rohde M."/>
            <person name="Steinert M."/>
            <person name="Luzhetskyy A."/>
            <person name="Wink J."/>
            <person name="Ruckert C."/>
        </authorList>
    </citation>
    <scope>NUCLEOTIDE SEQUENCE [LARGE SCALE GENOMIC DNA]</scope>
    <source>
        <strain evidence="2 3">M2</strain>
    </source>
</reference>
<proteinExistence type="predicted"/>
<dbReference type="Proteomes" id="UP000292235">
    <property type="component" value="Chromosome"/>
</dbReference>
<evidence type="ECO:0000313" key="2">
    <source>
        <dbReference type="EMBL" id="QBI53439.1"/>
    </source>
</evidence>
<evidence type="ECO:0008006" key="4">
    <source>
        <dbReference type="Google" id="ProtNLM"/>
    </source>
</evidence>
<feature type="region of interest" description="Disordered" evidence="1">
    <location>
        <begin position="74"/>
        <end position="101"/>
    </location>
</feature>
<organism evidence="2 3">
    <name type="scientific">Streptomonospora litoralis</name>
    <dbReference type="NCBI Taxonomy" id="2498135"/>
    <lineage>
        <taxon>Bacteria</taxon>
        <taxon>Bacillati</taxon>
        <taxon>Actinomycetota</taxon>
        <taxon>Actinomycetes</taxon>
        <taxon>Streptosporangiales</taxon>
        <taxon>Nocardiopsidaceae</taxon>
        <taxon>Streptomonospora</taxon>
    </lineage>
</organism>
<dbReference type="KEGG" id="strr:EKD16_08225"/>
<sequence length="101" mass="12011">MPGQWEGSGRRAELPPDWYTTIRPRILDRDGHRCRWIMTDGRRCTRAATEVDHIKGKHDHRDQNLQALCEWHHRRKSSAEGNAQRRRFSNRRPPEQHPGLL</sequence>
<keyword evidence="3" id="KW-1185">Reference proteome</keyword>
<dbReference type="Gene3D" id="1.10.30.50">
    <property type="match status" value="1"/>
</dbReference>
<evidence type="ECO:0000256" key="1">
    <source>
        <dbReference type="SAM" id="MobiDB-lite"/>
    </source>
</evidence>